<reference evidence="4" key="1">
    <citation type="submission" date="2025-08" db="UniProtKB">
        <authorList>
            <consortium name="RefSeq"/>
        </authorList>
    </citation>
    <scope>IDENTIFICATION</scope>
    <source>
        <tissue evidence="4">Leaves</tissue>
    </source>
</reference>
<evidence type="ECO:0000259" key="2">
    <source>
        <dbReference type="Pfam" id="PF14214"/>
    </source>
</evidence>
<feature type="domain" description="Helitron helicase-like" evidence="2">
    <location>
        <begin position="424"/>
        <end position="535"/>
    </location>
</feature>
<feature type="region of interest" description="Disordered" evidence="1">
    <location>
        <begin position="1"/>
        <end position="49"/>
    </location>
</feature>
<dbReference type="RefSeq" id="XP_071918924.1">
    <property type="nucleotide sequence ID" value="XM_072062823.1"/>
</dbReference>
<proteinExistence type="predicted"/>
<organism evidence="3 4">
    <name type="scientific">Coffea arabica</name>
    <name type="common">Arabian coffee</name>
    <dbReference type="NCBI Taxonomy" id="13443"/>
    <lineage>
        <taxon>Eukaryota</taxon>
        <taxon>Viridiplantae</taxon>
        <taxon>Streptophyta</taxon>
        <taxon>Embryophyta</taxon>
        <taxon>Tracheophyta</taxon>
        <taxon>Spermatophyta</taxon>
        <taxon>Magnoliopsida</taxon>
        <taxon>eudicotyledons</taxon>
        <taxon>Gunneridae</taxon>
        <taxon>Pentapetalae</taxon>
        <taxon>asterids</taxon>
        <taxon>lamiids</taxon>
        <taxon>Gentianales</taxon>
        <taxon>Rubiaceae</taxon>
        <taxon>Ixoroideae</taxon>
        <taxon>Gardenieae complex</taxon>
        <taxon>Bertiereae - Coffeeae clade</taxon>
        <taxon>Coffeeae</taxon>
        <taxon>Coffea</taxon>
    </lineage>
</organism>
<evidence type="ECO:0000313" key="3">
    <source>
        <dbReference type="Proteomes" id="UP001652660"/>
    </source>
</evidence>
<accession>A0ABM4VHC5</accession>
<protein>
    <recommendedName>
        <fullName evidence="2">Helitron helicase-like domain-containing protein</fullName>
    </recommendedName>
</protein>
<name>A0ABM4VHC5_COFAR</name>
<evidence type="ECO:0000313" key="4">
    <source>
        <dbReference type="RefSeq" id="XP_071918924.1"/>
    </source>
</evidence>
<keyword evidence="3" id="KW-1185">Reference proteome</keyword>
<feature type="compositionally biased region" description="Basic and acidic residues" evidence="1">
    <location>
        <begin position="30"/>
        <end position="43"/>
    </location>
</feature>
<dbReference type="PANTHER" id="PTHR45786:SF74">
    <property type="entry name" value="ATP-DEPENDENT DNA HELICASE"/>
    <property type="match status" value="1"/>
</dbReference>
<dbReference type="GeneID" id="140013519"/>
<dbReference type="InterPro" id="IPR025476">
    <property type="entry name" value="Helitron_helicase-like"/>
</dbReference>
<dbReference type="Proteomes" id="UP001652660">
    <property type="component" value="Chromosome 8c"/>
</dbReference>
<sequence length="742" mass="85945">MTIPSKHNKLQEQKRRRNERARAKYASLPEEGKERQRQKSRDAYKRRKQQACEDEASRLLLQQPLEVNDGGQQNSSLCYTNQPLICSSCTALLTDAINDLPSVTIAEGSSSSLAVNTQKPSTRMKILNQMTGSSMTKGTELLSSVILEADTLPEVDDCKYCGAKKFFSETANFCCSDGEVVLKENKLSDMLIELFTGQTEEALCFRTYVRTYNNMFAFTSFGVHYDKSLCKRTNGIYTFKIQGQTYHYINQLLPHGGSGMFLQLYFHDTEHELVNRMAFSAKLSEAVVLKLIEVMKNNPYACFFRSLRHVPNLESHQIVLKTHCDSDQRVFNKPTVSQVAALWVEGEGAEQTYSRHIIVYTNGGESRRVQYYYGCYDPLQYPLLFPLDNATLHNFRSANEVIQSEEQAFSQFEDSKKYVSMREYYAYRFQMRKQNTPGILNTARAFQQYVVDMYVKIETQRLDFHRKRQKLIRTKQLQEVMDSVVEGEAKGSNVGQRVILPASFIGRPRVMKRRYVDAMSLVQKYGNPDLFLTMTYEIKEYQAARWVSPIEAIWRIYRFPLFDIHPAVIHLQLHLENYQSLTFKDDDGLRDLMKNKHAKMSMLTKFFRMNATDETAKKLKCTYKEFPEYFVWYPGKKLWDVIKQRDCIGRIVTANPIVGERYFLRLLLLNVKGPKSFADLKSFNGVCVNTFREAAIMRGLFESNNPQEQCLEEAALFHMPYSFRRLFATLLVYFPPADARSL</sequence>
<dbReference type="Pfam" id="PF14214">
    <property type="entry name" value="Helitron_like_N"/>
    <property type="match status" value="1"/>
</dbReference>
<dbReference type="PANTHER" id="PTHR45786">
    <property type="entry name" value="DNA BINDING PROTEIN-LIKE"/>
    <property type="match status" value="1"/>
</dbReference>
<evidence type="ECO:0000256" key="1">
    <source>
        <dbReference type="SAM" id="MobiDB-lite"/>
    </source>
</evidence>
<gene>
    <name evidence="4" type="primary">LOC140013519</name>
</gene>